<reference evidence="1" key="1">
    <citation type="submission" date="2020-05" db="EMBL/GenBank/DDBJ databases">
        <authorList>
            <person name="Chiriac C."/>
            <person name="Salcher M."/>
            <person name="Ghai R."/>
            <person name="Kavagutti S V."/>
        </authorList>
    </citation>
    <scope>NUCLEOTIDE SEQUENCE</scope>
</reference>
<gene>
    <name evidence="1" type="ORF">UFOPK3733_02265</name>
</gene>
<dbReference type="AlphaFoldDB" id="A0A6J7KQJ5"/>
<protein>
    <submittedName>
        <fullName evidence="1">Unannotated protein</fullName>
    </submittedName>
</protein>
<name>A0A6J7KQJ5_9ZZZZ</name>
<dbReference type="EMBL" id="CAFBNC010000187">
    <property type="protein sequence ID" value="CAB4957711.1"/>
    <property type="molecule type" value="Genomic_DNA"/>
</dbReference>
<organism evidence="1">
    <name type="scientific">freshwater metagenome</name>
    <dbReference type="NCBI Taxonomy" id="449393"/>
    <lineage>
        <taxon>unclassified sequences</taxon>
        <taxon>metagenomes</taxon>
        <taxon>ecological metagenomes</taxon>
    </lineage>
</organism>
<proteinExistence type="predicted"/>
<evidence type="ECO:0000313" key="1">
    <source>
        <dbReference type="EMBL" id="CAB4957711.1"/>
    </source>
</evidence>
<accession>A0A6J7KQJ5</accession>
<sequence>MFGVDIGADAAVALSLGDDMHGECGFTRRLGTVDLDDATAGQTADAEGEIEGEGTGRDGVDLHAALLAHFHDRALAELLLDLTECHVECLVTFHRISPSWVVPESGSERCGLRGMFLL</sequence>